<evidence type="ECO:0000313" key="2">
    <source>
        <dbReference type="EMBL" id="MEQ2242156.1"/>
    </source>
</evidence>
<dbReference type="EMBL" id="JAHRIQ010063410">
    <property type="protein sequence ID" value="MEQ2242156.1"/>
    <property type="molecule type" value="Genomic_DNA"/>
</dbReference>
<organism evidence="2 3">
    <name type="scientific">Ilyodon furcidens</name>
    <name type="common">goldbreast splitfin</name>
    <dbReference type="NCBI Taxonomy" id="33524"/>
    <lineage>
        <taxon>Eukaryota</taxon>
        <taxon>Metazoa</taxon>
        <taxon>Chordata</taxon>
        <taxon>Craniata</taxon>
        <taxon>Vertebrata</taxon>
        <taxon>Euteleostomi</taxon>
        <taxon>Actinopterygii</taxon>
        <taxon>Neopterygii</taxon>
        <taxon>Teleostei</taxon>
        <taxon>Neoteleostei</taxon>
        <taxon>Acanthomorphata</taxon>
        <taxon>Ovalentaria</taxon>
        <taxon>Atherinomorphae</taxon>
        <taxon>Cyprinodontiformes</taxon>
        <taxon>Goodeidae</taxon>
        <taxon>Ilyodon</taxon>
    </lineage>
</organism>
<dbReference type="InterPro" id="IPR027902">
    <property type="entry name" value="DUF4487"/>
</dbReference>
<feature type="compositionally biased region" description="Basic and acidic residues" evidence="1">
    <location>
        <begin position="14"/>
        <end position="40"/>
    </location>
</feature>
<dbReference type="Proteomes" id="UP001482620">
    <property type="component" value="Unassembled WGS sequence"/>
</dbReference>
<dbReference type="PANTHER" id="PTHR16071">
    <property type="entry name" value="CHROMOSOME 1 OPEN READING FRAME 112"/>
    <property type="match status" value="1"/>
</dbReference>
<feature type="region of interest" description="Disordered" evidence="1">
    <location>
        <begin position="1"/>
        <end position="72"/>
    </location>
</feature>
<sequence>MNSQENVGSRLQRLKQEKSVIEQHNEKLESKKSGSDKQAAEAEAITDSEPSPKRARQETSAEEEYDRHIRAAQSSLKALQALVQSENNPAASPPSWLEAKLQELLTLITEISSVRHTT</sequence>
<name>A0ABV0UBP6_9TELE</name>
<accession>A0ABV0UBP6</accession>
<keyword evidence="3" id="KW-1185">Reference proteome</keyword>
<evidence type="ECO:0000313" key="3">
    <source>
        <dbReference type="Proteomes" id="UP001482620"/>
    </source>
</evidence>
<gene>
    <name evidence="2" type="ORF">ILYODFUR_032932</name>
</gene>
<proteinExistence type="predicted"/>
<feature type="compositionally biased region" description="Basic and acidic residues" evidence="1">
    <location>
        <begin position="50"/>
        <end position="69"/>
    </location>
</feature>
<evidence type="ECO:0000256" key="1">
    <source>
        <dbReference type="SAM" id="MobiDB-lite"/>
    </source>
</evidence>
<dbReference type="PANTHER" id="PTHR16071:SF2">
    <property type="entry name" value="FIGNL1-INTERACTING REGULATOR OF RECOMBINATION AND MITOSIS"/>
    <property type="match status" value="1"/>
</dbReference>
<comment type="caution">
    <text evidence="2">The sequence shown here is derived from an EMBL/GenBank/DDBJ whole genome shotgun (WGS) entry which is preliminary data.</text>
</comment>
<protein>
    <submittedName>
        <fullName evidence="2">Uncharacterized protein</fullName>
    </submittedName>
</protein>
<reference evidence="2 3" key="1">
    <citation type="submission" date="2021-06" db="EMBL/GenBank/DDBJ databases">
        <authorList>
            <person name="Palmer J.M."/>
        </authorList>
    </citation>
    <scope>NUCLEOTIDE SEQUENCE [LARGE SCALE GENOMIC DNA]</scope>
    <source>
        <strain evidence="3">if_2019</strain>
        <tissue evidence="2">Muscle</tissue>
    </source>
</reference>